<evidence type="ECO:0000256" key="10">
    <source>
        <dbReference type="HAMAP-Rule" id="MF_01820"/>
    </source>
</evidence>
<dbReference type="InterPro" id="IPR010914">
    <property type="entry name" value="RsgA_GTPase_dom"/>
</dbReference>
<dbReference type="Gene3D" id="3.40.50.300">
    <property type="entry name" value="P-loop containing nucleotide triphosphate hydrolases"/>
    <property type="match status" value="1"/>
</dbReference>
<comment type="cofactor">
    <cofactor evidence="10">
        <name>Zn(2+)</name>
        <dbReference type="ChEBI" id="CHEBI:29105"/>
    </cofactor>
    <text evidence="10">Binds 1 zinc ion per subunit.</text>
</comment>
<organism evidence="13 14">
    <name type="scientific">Piscibacillus halophilus</name>
    <dbReference type="NCBI Taxonomy" id="571933"/>
    <lineage>
        <taxon>Bacteria</taxon>
        <taxon>Bacillati</taxon>
        <taxon>Bacillota</taxon>
        <taxon>Bacilli</taxon>
        <taxon>Bacillales</taxon>
        <taxon>Bacillaceae</taxon>
        <taxon>Piscibacillus</taxon>
    </lineage>
</organism>
<comment type="subcellular location">
    <subcellularLocation>
        <location evidence="10">Cytoplasm</location>
    </subcellularLocation>
</comment>
<feature type="domain" description="EngC GTPase" evidence="11">
    <location>
        <begin position="108"/>
        <end position="255"/>
    </location>
</feature>
<evidence type="ECO:0000313" key="14">
    <source>
        <dbReference type="Proteomes" id="UP000199427"/>
    </source>
</evidence>
<dbReference type="SUPFAM" id="SSF52540">
    <property type="entry name" value="P-loop containing nucleoside triphosphate hydrolases"/>
    <property type="match status" value="1"/>
</dbReference>
<keyword evidence="1 10" id="KW-0963">Cytoplasm</keyword>
<comment type="similarity">
    <text evidence="10">Belongs to the TRAFAC class YlqF/YawG GTPase family. RsgA subfamily.</text>
</comment>
<keyword evidence="4 10" id="KW-0699">rRNA-binding</keyword>
<evidence type="ECO:0000259" key="12">
    <source>
        <dbReference type="PROSITE" id="PS51721"/>
    </source>
</evidence>
<dbReference type="PANTHER" id="PTHR32120:SF10">
    <property type="entry name" value="SMALL RIBOSOMAL SUBUNIT BIOGENESIS GTPASE RSGA"/>
    <property type="match status" value="1"/>
</dbReference>
<keyword evidence="5 10" id="KW-0547">Nucleotide-binding</keyword>
<name>A0A1H9GMZ0_9BACI</name>
<dbReference type="Gene3D" id="2.40.50.140">
    <property type="entry name" value="Nucleic acid-binding proteins"/>
    <property type="match status" value="1"/>
</dbReference>
<evidence type="ECO:0000256" key="5">
    <source>
        <dbReference type="ARBA" id="ARBA00022741"/>
    </source>
</evidence>
<evidence type="ECO:0000256" key="4">
    <source>
        <dbReference type="ARBA" id="ARBA00022730"/>
    </source>
</evidence>
<keyword evidence="2 10" id="KW-0690">Ribosome biogenesis</keyword>
<evidence type="ECO:0000256" key="7">
    <source>
        <dbReference type="ARBA" id="ARBA00022833"/>
    </source>
</evidence>
<proteinExistence type="inferred from homology"/>
<dbReference type="Pfam" id="PF03193">
    <property type="entry name" value="RsgA_GTPase"/>
    <property type="match status" value="1"/>
</dbReference>
<dbReference type="EC" id="3.6.1.-" evidence="10"/>
<feature type="binding site" evidence="10">
    <location>
        <begin position="147"/>
        <end position="150"/>
    </location>
    <ligand>
        <name>GTP</name>
        <dbReference type="ChEBI" id="CHEBI:37565"/>
    </ligand>
</feature>
<dbReference type="InterPro" id="IPR012340">
    <property type="entry name" value="NA-bd_OB-fold"/>
</dbReference>
<dbReference type="HAMAP" id="MF_01820">
    <property type="entry name" value="GTPase_RsgA"/>
    <property type="match status" value="1"/>
</dbReference>
<feature type="domain" description="CP-type G" evidence="12">
    <location>
        <begin position="99"/>
        <end position="257"/>
    </location>
</feature>
<feature type="binding site" evidence="10">
    <location>
        <begin position="199"/>
        <end position="207"/>
    </location>
    <ligand>
        <name>GTP</name>
        <dbReference type="ChEBI" id="CHEBI:37565"/>
    </ligand>
</feature>
<dbReference type="AlphaFoldDB" id="A0A1H9GMZ0"/>
<dbReference type="Proteomes" id="UP000199427">
    <property type="component" value="Unassembled WGS sequence"/>
</dbReference>
<dbReference type="GO" id="GO:0005525">
    <property type="term" value="F:GTP binding"/>
    <property type="evidence" value="ECO:0007669"/>
    <property type="project" value="UniProtKB-UniRule"/>
</dbReference>
<dbReference type="GO" id="GO:0046872">
    <property type="term" value="F:metal ion binding"/>
    <property type="evidence" value="ECO:0007669"/>
    <property type="project" value="UniProtKB-KW"/>
</dbReference>
<evidence type="ECO:0000256" key="9">
    <source>
        <dbReference type="ARBA" id="ARBA00023134"/>
    </source>
</evidence>
<dbReference type="CDD" id="cd01854">
    <property type="entry name" value="YjeQ_EngC"/>
    <property type="match status" value="1"/>
</dbReference>
<dbReference type="SUPFAM" id="SSF50249">
    <property type="entry name" value="Nucleic acid-binding proteins"/>
    <property type="match status" value="1"/>
</dbReference>
<dbReference type="Gene3D" id="1.10.40.50">
    <property type="entry name" value="Probable gtpase engc, domain 3"/>
    <property type="match status" value="1"/>
</dbReference>
<accession>A0A1H9GMZ0</accession>
<dbReference type="GO" id="GO:0003924">
    <property type="term" value="F:GTPase activity"/>
    <property type="evidence" value="ECO:0007669"/>
    <property type="project" value="UniProtKB-UniRule"/>
</dbReference>
<keyword evidence="6 10" id="KW-0378">Hydrolase</keyword>
<feature type="binding site" evidence="10">
    <location>
        <position position="287"/>
    </location>
    <ligand>
        <name>Zn(2+)</name>
        <dbReference type="ChEBI" id="CHEBI:29105"/>
    </ligand>
</feature>
<dbReference type="NCBIfam" id="TIGR00157">
    <property type="entry name" value="ribosome small subunit-dependent GTPase A"/>
    <property type="match status" value="1"/>
</dbReference>
<evidence type="ECO:0000256" key="8">
    <source>
        <dbReference type="ARBA" id="ARBA00022884"/>
    </source>
</evidence>
<dbReference type="PANTHER" id="PTHR32120">
    <property type="entry name" value="SMALL RIBOSOMAL SUBUNIT BIOGENESIS GTPASE RSGA"/>
    <property type="match status" value="1"/>
</dbReference>
<dbReference type="PROSITE" id="PS50936">
    <property type="entry name" value="ENGC_GTPASE"/>
    <property type="match status" value="1"/>
</dbReference>
<protein>
    <recommendedName>
        <fullName evidence="10">Small ribosomal subunit biogenesis GTPase RsgA</fullName>
        <ecNumber evidence="10">3.6.1.-</ecNumber>
    </recommendedName>
</protein>
<dbReference type="InterPro" id="IPR030378">
    <property type="entry name" value="G_CP_dom"/>
</dbReference>
<dbReference type="EMBL" id="FOES01000016">
    <property type="protein sequence ID" value="SEQ51497.1"/>
    <property type="molecule type" value="Genomic_DNA"/>
</dbReference>
<evidence type="ECO:0000259" key="11">
    <source>
        <dbReference type="PROSITE" id="PS50936"/>
    </source>
</evidence>
<dbReference type="InterPro" id="IPR027417">
    <property type="entry name" value="P-loop_NTPase"/>
</dbReference>
<evidence type="ECO:0000256" key="1">
    <source>
        <dbReference type="ARBA" id="ARBA00022490"/>
    </source>
</evidence>
<keyword evidence="7 10" id="KW-0862">Zinc</keyword>
<dbReference type="STRING" id="571933.SAMN05216362_1166"/>
<feature type="binding site" evidence="10">
    <location>
        <position position="293"/>
    </location>
    <ligand>
        <name>Zn(2+)</name>
        <dbReference type="ChEBI" id="CHEBI:29105"/>
    </ligand>
</feature>
<feature type="binding site" evidence="10">
    <location>
        <position position="285"/>
    </location>
    <ligand>
        <name>Zn(2+)</name>
        <dbReference type="ChEBI" id="CHEBI:29105"/>
    </ligand>
</feature>
<keyword evidence="8 10" id="KW-0694">RNA-binding</keyword>
<comment type="function">
    <text evidence="10">One of several proteins that assist in the late maturation steps of the functional core of the 30S ribosomal subunit. Helps release RbfA from mature subunits. May play a role in the assembly of ribosomal proteins into the subunit. Circularly permuted GTPase that catalyzes slow GTP hydrolysis, GTPase activity is stimulated by the 30S ribosomal subunit.</text>
</comment>
<comment type="subunit">
    <text evidence="10">Monomer. Associates with 30S ribosomal subunit, binds 16S rRNA.</text>
</comment>
<dbReference type="PROSITE" id="PS51721">
    <property type="entry name" value="G_CP"/>
    <property type="match status" value="1"/>
</dbReference>
<dbReference type="GO" id="GO:0005737">
    <property type="term" value="C:cytoplasm"/>
    <property type="evidence" value="ECO:0007669"/>
    <property type="project" value="UniProtKB-SubCell"/>
</dbReference>
<evidence type="ECO:0000256" key="3">
    <source>
        <dbReference type="ARBA" id="ARBA00022723"/>
    </source>
</evidence>
<evidence type="ECO:0000256" key="6">
    <source>
        <dbReference type="ARBA" id="ARBA00022801"/>
    </source>
</evidence>
<keyword evidence="14" id="KW-1185">Reference proteome</keyword>
<keyword evidence="3 10" id="KW-0479">Metal-binding</keyword>
<evidence type="ECO:0000313" key="13">
    <source>
        <dbReference type="EMBL" id="SEQ51497.1"/>
    </source>
</evidence>
<dbReference type="GO" id="GO:0019843">
    <property type="term" value="F:rRNA binding"/>
    <property type="evidence" value="ECO:0007669"/>
    <property type="project" value="UniProtKB-KW"/>
</dbReference>
<feature type="binding site" evidence="10">
    <location>
        <position position="280"/>
    </location>
    <ligand>
        <name>Zn(2+)</name>
        <dbReference type="ChEBI" id="CHEBI:29105"/>
    </ligand>
</feature>
<reference evidence="13 14" key="1">
    <citation type="submission" date="2016-10" db="EMBL/GenBank/DDBJ databases">
        <authorList>
            <person name="de Groot N.N."/>
        </authorList>
    </citation>
    <scope>NUCLEOTIDE SEQUENCE [LARGE SCALE GENOMIC DNA]</scope>
    <source>
        <strain evidence="13 14">DSM 21633</strain>
    </source>
</reference>
<sequence>MYDLCELGFDNYFQELVKDTPYTIGRVAKSSNGIYLTYSVNGKFYCEVSGRFFHRTEDAHDFPCVGDWVLFDYTTADSKGMIHQVLKRKSVLSRHAAGKKQQEQLMAANIDIVFLVSALNNDFNLRRMERFLTQIYESGASPVFILTKKDLCEDVDEKISAVEEIAMGVPILSVDALHNEGMDQLFPFLKKGQTISLLGSSGVGKSTLINRLLGEEVQKTQSIREDDAKGRHTTTQRELFILPSGGIIIDTPGMRELQLWSSEDAASQTFQDIEELEKQCKFRDCRHSSEPGCAVKKAIETGELSEERYKSFLKLQREAKFLDLKKKYGSQRASRIQADEILKGKW</sequence>
<evidence type="ECO:0000256" key="2">
    <source>
        <dbReference type="ARBA" id="ARBA00022517"/>
    </source>
</evidence>
<dbReference type="RefSeq" id="WP_256205282.1">
    <property type="nucleotide sequence ID" value="NZ_FOES01000016.1"/>
</dbReference>
<gene>
    <name evidence="10" type="primary">rsgA</name>
    <name evidence="13" type="ORF">SAMN05216362_1166</name>
</gene>
<dbReference type="GO" id="GO:0042274">
    <property type="term" value="P:ribosomal small subunit biogenesis"/>
    <property type="evidence" value="ECO:0007669"/>
    <property type="project" value="UniProtKB-UniRule"/>
</dbReference>
<keyword evidence="9 10" id="KW-0342">GTP-binding</keyword>
<dbReference type="InterPro" id="IPR004881">
    <property type="entry name" value="Ribosome_biogen_GTPase_RsgA"/>
</dbReference>